<organism evidence="2 3">
    <name type="scientific">Bradyrhizobium nitroreducens</name>
    <dbReference type="NCBI Taxonomy" id="709803"/>
    <lineage>
        <taxon>Bacteria</taxon>
        <taxon>Pseudomonadati</taxon>
        <taxon>Pseudomonadota</taxon>
        <taxon>Alphaproteobacteria</taxon>
        <taxon>Hyphomicrobiales</taxon>
        <taxon>Nitrobacteraceae</taxon>
        <taxon>Bradyrhizobium</taxon>
    </lineage>
</organism>
<dbReference type="AlphaFoldDB" id="A0A2M6UI29"/>
<keyword evidence="1" id="KW-0472">Membrane</keyword>
<evidence type="ECO:0000256" key="1">
    <source>
        <dbReference type="SAM" id="Phobius"/>
    </source>
</evidence>
<keyword evidence="3" id="KW-1185">Reference proteome</keyword>
<name>A0A2M6UI29_9BRAD</name>
<feature type="transmembrane region" description="Helical" evidence="1">
    <location>
        <begin position="118"/>
        <end position="138"/>
    </location>
</feature>
<accession>A0A2M6UI29</accession>
<evidence type="ECO:0000313" key="2">
    <source>
        <dbReference type="EMBL" id="PIT04218.1"/>
    </source>
</evidence>
<proteinExistence type="predicted"/>
<evidence type="ECO:0000313" key="3">
    <source>
        <dbReference type="Proteomes" id="UP000228930"/>
    </source>
</evidence>
<dbReference type="EMBL" id="LFJC01000003">
    <property type="protein sequence ID" value="PIT04218.1"/>
    <property type="molecule type" value="Genomic_DNA"/>
</dbReference>
<keyword evidence="1" id="KW-0812">Transmembrane</keyword>
<keyword evidence="1" id="KW-1133">Transmembrane helix</keyword>
<sequence>MRVDQFWRYGSLGLSIALYLWCLSLDAFCAPACQRGYDILIAGPFGLLASVTNWTWLANPVLFSAWFGLAVADRISDARFLAFGAGLAALVIAASFLLQREVMMNEAGILNPIRAYGAGYWVWLSSMAVCCVGGLATAELSARNKNTG</sequence>
<reference evidence="2 3" key="1">
    <citation type="submission" date="2015-06" db="EMBL/GenBank/DDBJ databases">
        <title>Comparative genome analysis of nirS-carrying Bradyrhizobium sp. strains.</title>
        <authorList>
            <person name="Ishii S."/>
            <person name="Jang J."/>
            <person name="Nishizawa T."/>
            <person name="Senoo K."/>
        </authorList>
    </citation>
    <scope>NUCLEOTIDE SEQUENCE [LARGE SCALE GENOMIC DNA]</scope>
    <source>
        <strain evidence="2 3">TSA1</strain>
    </source>
</reference>
<protein>
    <recommendedName>
        <fullName evidence="4">Transmembrane protein</fullName>
    </recommendedName>
</protein>
<comment type="caution">
    <text evidence="2">The sequence shown here is derived from an EMBL/GenBank/DDBJ whole genome shotgun (WGS) entry which is preliminary data.</text>
</comment>
<feature type="transmembrane region" description="Helical" evidence="1">
    <location>
        <begin position="79"/>
        <end position="98"/>
    </location>
</feature>
<gene>
    <name evidence="2" type="ORF">TSA1_28260</name>
</gene>
<dbReference type="RefSeq" id="WP_100179338.1">
    <property type="nucleotide sequence ID" value="NZ_LFJC01000003.1"/>
</dbReference>
<evidence type="ECO:0008006" key="4">
    <source>
        <dbReference type="Google" id="ProtNLM"/>
    </source>
</evidence>
<dbReference type="Proteomes" id="UP000228930">
    <property type="component" value="Unassembled WGS sequence"/>
</dbReference>